<keyword evidence="2 3" id="KW-0040">ANK repeat</keyword>
<feature type="repeat" description="ANK" evidence="3">
    <location>
        <begin position="193"/>
        <end position="225"/>
    </location>
</feature>
<dbReference type="PROSITE" id="PS50297">
    <property type="entry name" value="ANK_REP_REGION"/>
    <property type="match status" value="2"/>
</dbReference>
<gene>
    <name evidence="4" type="ORF">phytr_9300</name>
</gene>
<dbReference type="SMART" id="SM00248">
    <property type="entry name" value="ANK"/>
    <property type="match status" value="3"/>
</dbReference>
<dbReference type="Pfam" id="PF12796">
    <property type="entry name" value="Ank_2"/>
    <property type="match status" value="1"/>
</dbReference>
<accession>A0A2P1P9A4</accession>
<feature type="repeat" description="ANK" evidence="3">
    <location>
        <begin position="159"/>
        <end position="192"/>
    </location>
</feature>
<evidence type="ECO:0000313" key="5">
    <source>
        <dbReference type="Proteomes" id="UP000241762"/>
    </source>
</evidence>
<dbReference type="PROSITE" id="PS50088">
    <property type="entry name" value="ANK_REPEAT"/>
    <property type="match status" value="2"/>
</dbReference>
<keyword evidence="5" id="KW-1185">Reference proteome</keyword>
<reference evidence="4 5" key="1">
    <citation type="submission" date="2018-03" db="EMBL/GenBank/DDBJ databases">
        <title>A gene transfer event suggests a long-term partnership between eustigmatophyte algae and a novel lineage of endosymbiotic bacteria.</title>
        <authorList>
            <person name="Yurchenko T."/>
            <person name="Sevcikova T."/>
            <person name="Pribyl P."/>
            <person name="El Karkouri K."/>
            <person name="Klimes V."/>
            <person name="Amaral R."/>
            <person name="Zbrankova V."/>
            <person name="Kim E."/>
            <person name="Raoult D."/>
            <person name="Santos L.M.A."/>
            <person name="Elias M."/>
        </authorList>
    </citation>
    <scope>NUCLEOTIDE SEQUENCE [LARGE SCALE GENOMIC DNA]</scope>
    <source>
        <strain evidence="4">CCALA 838</strain>
    </source>
</reference>
<dbReference type="InterPro" id="IPR002110">
    <property type="entry name" value="Ankyrin_rpt"/>
</dbReference>
<evidence type="ECO:0000313" key="4">
    <source>
        <dbReference type="EMBL" id="AVP87858.1"/>
    </source>
</evidence>
<dbReference type="InterPro" id="IPR051637">
    <property type="entry name" value="Ank_repeat_dom-contain_49"/>
</dbReference>
<dbReference type="RefSeq" id="WP_106874700.1">
    <property type="nucleotide sequence ID" value="NZ_CP027845.1"/>
</dbReference>
<dbReference type="KEGG" id="ptc:phytr_9300"/>
<evidence type="ECO:0000256" key="3">
    <source>
        <dbReference type="PROSITE-ProRule" id="PRU00023"/>
    </source>
</evidence>
<dbReference type="PANTHER" id="PTHR24180:SF45">
    <property type="entry name" value="POLY [ADP-RIBOSE] POLYMERASE TANKYRASE"/>
    <property type="match status" value="1"/>
</dbReference>
<dbReference type="EMBL" id="CP027845">
    <property type="protein sequence ID" value="AVP87858.1"/>
    <property type="molecule type" value="Genomic_DNA"/>
</dbReference>
<dbReference type="SUPFAM" id="SSF48403">
    <property type="entry name" value="Ankyrin repeat"/>
    <property type="match status" value="1"/>
</dbReference>
<proteinExistence type="predicted"/>
<dbReference type="AlphaFoldDB" id="A0A2P1P9A4"/>
<protein>
    <submittedName>
        <fullName evidence="4">Uncharacterized protein</fullName>
    </submittedName>
</protein>
<dbReference type="OrthoDB" id="7164012at2"/>
<evidence type="ECO:0000256" key="1">
    <source>
        <dbReference type="ARBA" id="ARBA00022737"/>
    </source>
</evidence>
<dbReference type="PANTHER" id="PTHR24180">
    <property type="entry name" value="CYCLIN-DEPENDENT KINASE INHIBITOR 2C-RELATED"/>
    <property type="match status" value="1"/>
</dbReference>
<keyword evidence="1" id="KW-0677">Repeat</keyword>
<dbReference type="InterPro" id="IPR036770">
    <property type="entry name" value="Ankyrin_rpt-contain_sf"/>
</dbReference>
<name>A0A2P1P9A4_9RICK</name>
<evidence type="ECO:0000256" key="2">
    <source>
        <dbReference type="ARBA" id="ARBA00023043"/>
    </source>
</evidence>
<dbReference type="Gene3D" id="1.25.40.20">
    <property type="entry name" value="Ankyrin repeat-containing domain"/>
    <property type="match status" value="1"/>
</dbReference>
<organism evidence="4 5">
    <name type="scientific">Candidatus Phycorickettsia trachydisci</name>
    <dbReference type="NCBI Taxonomy" id="2115978"/>
    <lineage>
        <taxon>Bacteria</taxon>
        <taxon>Pseudomonadati</taxon>
        <taxon>Pseudomonadota</taxon>
        <taxon>Alphaproteobacteria</taxon>
        <taxon>Rickettsiales</taxon>
        <taxon>Rickettsiaceae</taxon>
        <taxon>Candidatus Phycorickettsia</taxon>
    </lineage>
</organism>
<sequence length="393" mass="45190">MISAINRLLSYVRELIGFNPKVAPQKTINKLFAYSRELSIYRKAAEDDHKLIQNFQIKREQLIDELLSRKEEHSKAIKTEIFWLKLGKKDINPYDRKLGITLLHFVMEGFLDIGLLRYFSLRDLKKTGDLFASAIYHNNLEAINWLLNNRVSPDARDEDRDPMLHLAIMCDESHQIAKLLIAKGANINARDLDGKTPLLIALPRCKTEIIEFMLEKGANVHAKDKLNSSGIDKVFIHCERNGKEIIIPENIRLKTLSLLIEHGAKISKQSIQTIMYFNFQGETTKNQALLLMLGSAKGIEMDLTSYFVYQFFADKNNIKALFDTEGYELQKPIAKDNIFKNLVDYARFHIDQKLLSIAQSIFRDEDETSDKDTFINNEVDLSGDYDGDLEDIV</sequence>
<dbReference type="Proteomes" id="UP000241762">
    <property type="component" value="Chromosome"/>
</dbReference>